<protein>
    <submittedName>
        <fullName evidence="1">Uncharacterized protein</fullName>
    </submittedName>
</protein>
<name>A0A4Z2J8C6_9TELE</name>
<keyword evidence="2" id="KW-1185">Reference proteome</keyword>
<dbReference type="Proteomes" id="UP000314294">
    <property type="component" value="Unassembled WGS sequence"/>
</dbReference>
<evidence type="ECO:0000313" key="2">
    <source>
        <dbReference type="Proteomes" id="UP000314294"/>
    </source>
</evidence>
<proteinExistence type="predicted"/>
<evidence type="ECO:0000313" key="1">
    <source>
        <dbReference type="EMBL" id="TNN85903.1"/>
    </source>
</evidence>
<dbReference type="EMBL" id="SRLO01000018">
    <property type="protein sequence ID" value="TNN85903.1"/>
    <property type="molecule type" value="Genomic_DNA"/>
</dbReference>
<sequence length="202" mass="22582">MFSNMELQVVKLLERVLERSMMVCLLGLLRTDRLAREMSAVTRVMDILKNRRPAHRSSPARRTESGAYKIFQTIKESHIPSSACALQLFKQERVPERSAPLRYIKGSNEGQSVGVGLRGRYAARRALGGARVTLGLRGLLGIQVERVNVKGHGGHVHVITKYGTDVGYNNTNRERRFSVRKEKQHLEVWVCEGGAAEETGGT</sequence>
<organism evidence="1 2">
    <name type="scientific">Liparis tanakae</name>
    <name type="common">Tanaka's snailfish</name>
    <dbReference type="NCBI Taxonomy" id="230148"/>
    <lineage>
        <taxon>Eukaryota</taxon>
        <taxon>Metazoa</taxon>
        <taxon>Chordata</taxon>
        <taxon>Craniata</taxon>
        <taxon>Vertebrata</taxon>
        <taxon>Euteleostomi</taxon>
        <taxon>Actinopterygii</taxon>
        <taxon>Neopterygii</taxon>
        <taxon>Teleostei</taxon>
        <taxon>Neoteleostei</taxon>
        <taxon>Acanthomorphata</taxon>
        <taxon>Eupercaria</taxon>
        <taxon>Perciformes</taxon>
        <taxon>Cottioidei</taxon>
        <taxon>Cottales</taxon>
        <taxon>Liparidae</taxon>
        <taxon>Liparis</taxon>
    </lineage>
</organism>
<accession>A0A4Z2J8C6</accession>
<comment type="caution">
    <text evidence="1">The sequence shown here is derived from an EMBL/GenBank/DDBJ whole genome shotgun (WGS) entry which is preliminary data.</text>
</comment>
<reference evidence="1 2" key="1">
    <citation type="submission" date="2019-03" db="EMBL/GenBank/DDBJ databases">
        <title>First draft genome of Liparis tanakae, snailfish: a comprehensive survey of snailfish specific genes.</title>
        <authorList>
            <person name="Kim W."/>
            <person name="Song I."/>
            <person name="Jeong J.-H."/>
            <person name="Kim D."/>
            <person name="Kim S."/>
            <person name="Ryu S."/>
            <person name="Song J.Y."/>
            <person name="Lee S.K."/>
        </authorList>
    </citation>
    <scope>NUCLEOTIDE SEQUENCE [LARGE SCALE GENOMIC DNA]</scope>
    <source>
        <tissue evidence="1">Muscle</tissue>
    </source>
</reference>
<gene>
    <name evidence="1" type="ORF">EYF80_003747</name>
</gene>
<dbReference type="AlphaFoldDB" id="A0A4Z2J8C6"/>